<dbReference type="AlphaFoldDB" id="F1T624"/>
<feature type="transmembrane region" description="Helical" evidence="1">
    <location>
        <begin position="75"/>
        <end position="93"/>
    </location>
</feature>
<dbReference type="InterPro" id="IPR050303">
    <property type="entry name" value="GatZ_KbaZ_carbometab"/>
</dbReference>
<dbReference type="RefSeq" id="WP_006303120.1">
    <property type="nucleotide sequence ID" value="NZ_ACGK02000002.1"/>
</dbReference>
<dbReference type="Pfam" id="PF03613">
    <property type="entry name" value="EIID-AGA"/>
    <property type="match status" value="1"/>
</dbReference>
<protein>
    <submittedName>
        <fullName evidence="2">PTS system mannose/fructose/sorbose family IID component</fullName>
    </submittedName>
</protein>
<dbReference type="InterPro" id="IPR004704">
    <property type="entry name" value="PTS_IID_man"/>
</dbReference>
<gene>
    <name evidence="2" type="ORF">HMPREF0091_10924</name>
</gene>
<dbReference type="PANTHER" id="PTHR32502:SF23">
    <property type="entry name" value="TRANSPORT PROTEIN, PTS SYSTEM"/>
    <property type="match status" value="1"/>
</dbReference>
<feature type="transmembrane region" description="Helical" evidence="1">
    <location>
        <begin position="185"/>
        <end position="205"/>
    </location>
</feature>
<feature type="transmembrane region" description="Helical" evidence="1">
    <location>
        <begin position="105"/>
        <end position="131"/>
    </location>
</feature>
<name>F1T624_9ACTN</name>
<evidence type="ECO:0000313" key="2">
    <source>
        <dbReference type="EMBL" id="EGF22929.1"/>
    </source>
</evidence>
<accession>F1T624</accession>
<dbReference type="EMBL" id="ACGK02000002">
    <property type="protein sequence ID" value="EGF22929.1"/>
    <property type="molecule type" value="Genomic_DNA"/>
</dbReference>
<dbReference type="OrthoDB" id="9811533at2"/>
<keyword evidence="1" id="KW-1133">Transmembrane helix</keyword>
<dbReference type="Proteomes" id="UP000005947">
    <property type="component" value="Unassembled WGS sequence"/>
</dbReference>
<sequence length="355" mass="38692">MASNEQTSYKNLNEGAQLDQATLNKMAWRSCFLQASFNYERMQAAGWLYSILPGLEKIHTDKDDLATSMTHNMEFFNIHPFLVTFAMGVILSMEQKKVDIPTIRAVRVSLMGPLGGIGDALFWMTLVPITAGICSNMAISGSIFGPILFLLIFNIVQFALRFGLMNWSYKMGTQAIDAMMANMKAFTRAASILGVFVVGCLTVAMGGTQIKLSVPNGSTQSYVAHVAVVKTDEVKSFDVIKKTDEGVTLSGTKDAAGKPLKTVDDKGQTVVAGAKDLGNGMSEVTYMEMVQKPVNVDIAKVLDSICPKLVPLAIVMLLYYLFARRRFTPMKGIILVLIIGILGAGPFGMWPSIWG</sequence>
<comment type="caution">
    <text evidence="2">The sequence shown here is derived from an EMBL/GenBank/DDBJ whole genome shotgun (WGS) entry which is preliminary data.</text>
</comment>
<keyword evidence="1" id="KW-0472">Membrane</keyword>
<feature type="transmembrane region" description="Helical" evidence="1">
    <location>
        <begin position="143"/>
        <end position="164"/>
    </location>
</feature>
<reference evidence="2 3" key="1">
    <citation type="submission" date="2011-02" db="EMBL/GenBank/DDBJ databases">
        <authorList>
            <person name="Muzny D."/>
            <person name="Qin X."/>
            <person name="Buhay C."/>
            <person name="Dugan-Rocha S."/>
            <person name="Ding Y."/>
            <person name="Chen G."/>
            <person name="Hawes A."/>
            <person name="Holder M."/>
            <person name="Jhangiani S."/>
            <person name="Johnson A."/>
            <person name="Khan Z."/>
            <person name="Li Z."/>
            <person name="Liu W."/>
            <person name="Liu X."/>
            <person name="Perez L."/>
            <person name="Shen H."/>
            <person name="Wang Q."/>
            <person name="Watt J."/>
            <person name="Xi L."/>
            <person name="Xin Y."/>
            <person name="Zhou J."/>
            <person name="Deng J."/>
            <person name="Jiang H."/>
            <person name="Liu Y."/>
            <person name="Qu J."/>
            <person name="Song X.-Z."/>
            <person name="Zhang L."/>
            <person name="Villasana D."/>
            <person name="Johnson A."/>
            <person name="Liu J."/>
            <person name="Liyanage D."/>
            <person name="Lorensuhewa L."/>
            <person name="Robinson T."/>
            <person name="Song A."/>
            <person name="Song B.-B."/>
            <person name="Dinh H."/>
            <person name="Thornton R."/>
            <person name="Coyle M."/>
            <person name="Francisco L."/>
            <person name="Jackson L."/>
            <person name="Javaid M."/>
            <person name="Korchina V."/>
            <person name="Kovar C."/>
            <person name="Mata R."/>
            <person name="Mathew T."/>
            <person name="Ngo R."/>
            <person name="Nguyen L."/>
            <person name="Nguyen N."/>
            <person name="Okwuonu G."/>
            <person name="Ongeri F."/>
            <person name="Pham C."/>
            <person name="Simmons D."/>
            <person name="Wilczek-Boney K."/>
            <person name="Hale W."/>
            <person name="Jakkamsetti A."/>
            <person name="Pham P."/>
            <person name="Ruth R."/>
            <person name="San Lucas F."/>
            <person name="Warren J."/>
            <person name="Zhang J."/>
            <person name="Zhao Z."/>
            <person name="Zhou C."/>
            <person name="Zhu D."/>
            <person name="Lee S."/>
            <person name="Bess C."/>
            <person name="Blankenburg K."/>
            <person name="Forbes L."/>
            <person name="Fu Q."/>
            <person name="Gubbala S."/>
            <person name="Hirani K."/>
            <person name="Jayaseelan J.C."/>
            <person name="Lara F."/>
            <person name="Munidasa M."/>
            <person name="Palculict T."/>
            <person name="Patil S."/>
            <person name="Pu L.-L."/>
            <person name="Saada N."/>
            <person name="Tang L."/>
            <person name="Weissenberger G."/>
            <person name="Zhu Y."/>
            <person name="Hemphill L."/>
            <person name="Shang Y."/>
            <person name="Youmans B."/>
            <person name="Ayvaz T."/>
            <person name="Ross M."/>
            <person name="Santibanez J."/>
            <person name="Aqrawi P."/>
            <person name="Gross S."/>
            <person name="Joshi V."/>
            <person name="Fowler G."/>
            <person name="Nazareth L."/>
            <person name="Reid J."/>
            <person name="Worley K."/>
            <person name="Petrosino J."/>
            <person name="Highlander S."/>
            <person name="Gibbs R."/>
        </authorList>
    </citation>
    <scope>NUCLEOTIDE SEQUENCE [LARGE SCALE GENOMIC DNA]</scope>
    <source>
        <strain evidence="2 3">DSM 15829</strain>
    </source>
</reference>
<dbReference type="eggNOG" id="COG3716">
    <property type="taxonomic scope" value="Bacteria"/>
</dbReference>
<organism evidence="2 3">
    <name type="scientific">Fannyhessea vaginae DSM 15829</name>
    <dbReference type="NCBI Taxonomy" id="525256"/>
    <lineage>
        <taxon>Bacteria</taxon>
        <taxon>Bacillati</taxon>
        <taxon>Actinomycetota</taxon>
        <taxon>Coriobacteriia</taxon>
        <taxon>Coriobacteriales</taxon>
        <taxon>Atopobiaceae</taxon>
        <taxon>Fannyhessea</taxon>
    </lineage>
</organism>
<keyword evidence="3" id="KW-1185">Reference proteome</keyword>
<dbReference type="GO" id="GO:0005886">
    <property type="term" value="C:plasma membrane"/>
    <property type="evidence" value="ECO:0007669"/>
    <property type="project" value="TreeGrafter"/>
</dbReference>
<evidence type="ECO:0000313" key="3">
    <source>
        <dbReference type="Proteomes" id="UP000005947"/>
    </source>
</evidence>
<dbReference type="GeneID" id="93210590"/>
<keyword evidence="1" id="KW-0812">Transmembrane</keyword>
<dbReference type="PANTHER" id="PTHR32502">
    <property type="entry name" value="N-ACETYLGALACTOSAMINE PERMEASE II COMPONENT-RELATED"/>
    <property type="match status" value="1"/>
</dbReference>
<dbReference type="GO" id="GO:0009401">
    <property type="term" value="P:phosphoenolpyruvate-dependent sugar phosphotransferase system"/>
    <property type="evidence" value="ECO:0007669"/>
    <property type="project" value="InterPro"/>
</dbReference>
<feature type="transmembrane region" description="Helical" evidence="1">
    <location>
        <begin position="301"/>
        <end position="322"/>
    </location>
</feature>
<feature type="transmembrane region" description="Helical" evidence="1">
    <location>
        <begin position="334"/>
        <end position="353"/>
    </location>
</feature>
<dbReference type="PROSITE" id="PS51108">
    <property type="entry name" value="PTS_EIID"/>
    <property type="match status" value="1"/>
</dbReference>
<evidence type="ECO:0000256" key="1">
    <source>
        <dbReference type="SAM" id="Phobius"/>
    </source>
</evidence>
<proteinExistence type="predicted"/>